<reference evidence="5" key="1">
    <citation type="submission" date="2021-02" db="EMBL/GenBank/DDBJ databases">
        <authorList>
            <person name="Syme A R."/>
            <person name="Syme A R."/>
            <person name="Moolhuijzen P."/>
        </authorList>
    </citation>
    <scope>NUCLEOTIDE SEQUENCE</scope>
    <source>
        <strain evidence="5">W1-1</strain>
    </source>
</reference>
<dbReference type="AlphaFoldDB" id="A0A6S6VWN7"/>
<dbReference type="Proteomes" id="UP000472372">
    <property type="component" value="Chromosome 3"/>
</dbReference>
<evidence type="ECO:0000313" key="5">
    <source>
        <dbReference type="EMBL" id="CAE7020907.1"/>
    </source>
</evidence>
<name>A0A6S6VWN7_9PLEO</name>
<evidence type="ECO:0000256" key="3">
    <source>
        <dbReference type="ARBA" id="ARBA00023002"/>
    </source>
</evidence>
<evidence type="ECO:0000256" key="1">
    <source>
        <dbReference type="ARBA" id="ARBA00007905"/>
    </source>
</evidence>
<gene>
    <name evidence="5" type="ORF">PTTW11_03166</name>
</gene>
<feature type="domain" description="NADP-dependent oxidoreductase" evidence="4">
    <location>
        <begin position="42"/>
        <end position="112"/>
    </location>
</feature>
<accession>A0A6S6VWN7</accession>
<feature type="domain" description="NADP-dependent oxidoreductase" evidence="4">
    <location>
        <begin position="115"/>
        <end position="219"/>
    </location>
</feature>
<keyword evidence="3" id="KW-0560">Oxidoreductase</keyword>
<proteinExistence type="inferred from homology"/>
<dbReference type="PANTHER" id="PTHR43364">
    <property type="entry name" value="NADH-SPECIFIC METHYLGLYOXAL REDUCTASE-RELATED"/>
    <property type="match status" value="1"/>
</dbReference>
<dbReference type="Pfam" id="PF00248">
    <property type="entry name" value="Aldo_ket_red"/>
    <property type="match status" value="2"/>
</dbReference>
<organism evidence="5 6">
    <name type="scientific">Pyrenophora teres f. teres</name>
    <dbReference type="NCBI Taxonomy" id="97479"/>
    <lineage>
        <taxon>Eukaryota</taxon>
        <taxon>Fungi</taxon>
        <taxon>Dikarya</taxon>
        <taxon>Ascomycota</taxon>
        <taxon>Pezizomycotina</taxon>
        <taxon>Dothideomycetes</taxon>
        <taxon>Pleosporomycetidae</taxon>
        <taxon>Pleosporales</taxon>
        <taxon>Pleosporineae</taxon>
        <taxon>Pleosporaceae</taxon>
        <taxon>Pyrenophora</taxon>
    </lineage>
</organism>
<keyword evidence="2" id="KW-0521">NADP</keyword>
<dbReference type="EMBL" id="HG992979">
    <property type="protein sequence ID" value="CAE7020907.1"/>
    <property type="molecule type" value="Genomic_DNA"/>
</dbReference>
<dbReference type="GO" id="GO:0016491">
    <property type="term" value="F:oxidoreductase activity"/>
    <property type="evidence" value="ECO:0007669"/>
    <property type="project" value="UniProtKB-KW"/>
</dbReference>
<dbReference type="InterPro" id="IPR036812">
    <property type="entry name" value="NAD(P)_OxRdtase_dom_sf"/>
</dbReference>
<protein>
    <submittedName>
        <fullName evidence="5">Aldo-keto reductase</fullName>
    </submittedName>
</protein>
<dbReference type="Gene3D" id="3.20.20.100">
    <property type="entry name" value="NADP-dependent oxidoreductase domain"/>
    <property type="match status" value="2"/>
</dbReference>
<dbReference type="InterPro" id="IPR023210">
    <property type="entry name" value="NADP_OxRdtase_dom"/>
</dbReference>
<evidence type="ECO:0000313" key="6">
    <source>
        <dbReference type="Proteomes" id="UP000472372"/>
    </source>
</evidence>
<dbReference type="PANTHER" id="PTHR43364:SF9">
    <property type="entry name" value="OXIDOREDUCTASE"/>
    <property type="match status" value="1"/>
</dbReference>
<dbReference type="SUPFAM" id="SSF51430">
    <property type="entry name" value="NAD(P)-linked oxidoreductase"/>
    <property type="match status" value="1"/>
</dbReference>
<dbReference type="InterPro" id="IPR050523">
    <property type="entry name" value="AKR_Detox_Biosynth"/>
</dbReference>
<sequence>MSKLSAAKLATVPETLHRSIQATSAEFRQLGRSGLRVSNPILGGLQIGSSQWFPWVLDKEKALPLLKYAYDKGINTWDTANIYSNGQSEVLMGKAMRKYNIPRRKLTLMTKCYRVWAPLAGGQLARAPEQNGRTLRSIVNKNGAFYHNDGSDSEEIVRRVCEVARRRGWPMSHVALAWLNRRVTAPIIGFSSAERIDEALAARGKVLTEEEERHLEEAYRPQDILGHA</sequence>
<evidence type="ECO:0000259" key="4">
    <source>
        <dbReference type="Pfam" id="PF00248"/>
    </source>
</evidence>
<evidence type="ECO:0000256" key="2">
    <source>
        <dbReference type="ARBA" id="ARBA00022857"/>
    </source>
</evidence>
<comment type="similarity">
    <text evidence="1">Belongs to the aldo/keto reductase family.</text>
</comment>